<evidence type="ECO:0000256" key="2">
    <source>
        <dbReference type="ARBA" id="ARBA00022525"/>
    </source>
</evidence>
<keyword evidence="7" id="KW-1185">Reference proteome</keyword>
<organism evidence="6 7">
    <name type="scientific">Clunio marinus</name>
    <dbReference type="NCBI Taxonomy" id="568069"/>
    <lineage>
        <taxon>Eukaryota</taxon>
        <taxon>Metazoa</taxon>
        <taxon>Ecdysozoa</taxon>
        <taxon>Arthropoda</taxon>
        <taxon>Hexapoda</taxon>
        <taxon>Insecta</taxon>
        <taxon>Pterygota</taxon>
        <taxon>Neoptera</taxon>
        <taxon>Endopterygota</taxon>
        <taxon>Diptera</taxon>
        <taxon>Nematocera</taxon>
        <taxon>Chironomoidea</taxon>
        <taxon>Chironomidae</taxon>
        <taxon>Clunio</taxon>
    </lineage>
</organism>
<dbReference type="Proteomes" id="UP000183832">
    <property type="component" value="Unassembled WGS sequence"/>
</dbReference>
<feature type="chain" id="PRO_5012068623" evidence="4">
    <location>
        <begin position="23"/>
        <end position="565"/>
    </location>
</feature>
<dbReference type="InterPro" id="IPR002557">
    <property type="entry name" value="Chitin-bd_dom"/>
</dbReference>
<dbReference type="Pfam" id="PF01607">
    <property type="entry name" value="CBM_14"/>
    <property type="match status" value="1"/>
</dbReference>
<dbReference type="Pfam" id="PF25106">
    <property type="entry name" value="VWA_4"/>
    <property type="match status" value="1"/>
</dbReference>
<dbReference type="InterPro" id="IPR056861">
    <property type="entry name" value="HMCN1-like_VWA"/>
</dbReference>
<protein>
    <submittedName>
        <fullName evidence="6">CLUMA_CG010741, isoform A</fullName>
    </submittedName>
</protein>
<dbReference type="GO" id="GO:0005576">
    <property type="term" value="C:extracellular region"/>
    <property type="evidence" value="ECO:0007669"/>
    <property type="project" value="InterPro"/>
</dbReference>
<proteinExistence type="predicted"/>
<dbReference type="GO" id="GO:0032991">
    <property type="term" value="C:protein-containing complex"/>
    <property type="evidence" value="ECO:0007669"/>
    <property type="project" value="UniProtKB-ARBA"/>
</dbReference>
<sequence length="565" mass="61763">MSRLVFCAYSTFIISIIIQAASLIDKCPSVTDFPSTELRSFSEEDFAWQYQKSLVIAFDTTGSMEDDLEQLREAAIVIVNELSEREDNVIENYILSLFNDPYVAEPFVTTDPSELIARLNEVVVNPPNSDCPEPAMQGMKNALEVAYPNSLVFVFTDASAKDFELFDDVADVAEPFVTTDPSELIARLNKVTVSGGGDCPELAMLGIKNALEVAYPNSLVFVFTDASAKDFELFDDVAGLIQLKQIRAYFLLTGNCGDSTAPGYQVFERIARVSDGQVFNMNRDEVRDVMLAIRFVLDPGFVSLFSLDFEEAGSNSTDIAIDPSFTSVSVALSGMMADLTVRDASGDIPSGELFSATNIKIMTIPASNTVLTVEASAESAYSIRITGISAIQFRFGFSSSTPRNLNETQILPLRSQPNILSIFASNPLLINCMFQVSFIPVDDDFQVIDMELKRTSSDVYSTNVINIPSRPFKIMAYGVDTEGNEISRLLSTGIGITTVVVSCSTKCAIDGTGFVPFKYDCSRYYVCIKGVQHARSCPIGEAFDVSTSSCVSSTGVRCFRDSCLD</sequence>
<dbReference type="InterPro" id="IPR036508">
    <property type="entry name" value="Chitin-bd_dom_sf"/>
</dbReference>
<keyword evidence="3 4" id="KW-0732">Signal</keyword>
<dbReference type="SMART" id="SM00494">
    <property type="entry name" value="ChtBD2"/>
    <property type="match status" value="1"/>
</dbReference>
<dbReference type="PANTHER" id="PTHR14905:SF7">
    <property type="entry name" value="VON WILLEBRAND FACTOR A DOMAIN-CONTAINING PROTEIN 7"/>
    <property type="match status" value="1"/>
</dbReference>
<gene>
    <name evidence="6" type="primary">similar to Hemicentin-2</name>
    <name evidence="6" type="ORF">CLUMA_CG010741</name>
</gene>
<dbReference type="PROSITE" id="PS50940">
    <property type="entry name" value="CHIT_BIND_II"/>
    <property type="match status" value="1"/>
</dbReference>
<dbReference type="AlphaFoldDB" id="A0A1J1IEC3"/>
<dbReference type="SUPFAM" id="SSF57625">
    <property type="entry name" value="Invertebrate chitin-binding proteins"/>
    <property type="match status" value="1"/>
</dbReference>
<evidence type="ECO:0000313" key="6">
    <source>
        <dbReference type="EMBL" id="CRK97350.1"/>
    </source>
</evidence>
<accession>A0A1J1IEC3</accession>
<dbReference type="STRING" id="568069.A0A1J1IEC3"/>
<dbReference type="InterPro" id="IPR052577">
    <property type="entry name" value="VWA7"/>
</dbReference>
<dbReference type="InterPro" id="IPR036465">
    <property type="entry name" value="vWFA_dom_sf"/>
</dbReference>
<keyword evidence="2" id="KW-0964">Secreted</keyword>
<dbReference type="PANTHER" id="PTHR14905">
    <property type="entry name" value="NG37"/>
    <property type="match status" value="1"/>
</dbReference>
<dbReference type="EMBL" id="CVRI01000047">
    <property type="protein sequence ID" value="CRK97350.1"/>
    <property type="molecule type" value="Genomic_DNA"/>
</dbReference>
<evidence type="ECO:0000313" key="7">
    <source>
        <dbReference type="Proteomes" id="UP000183832"/>
    </source>
</evidence>
<evidence type="ECO:0000256" key="1">
    <source>
        <dbReference type="ARBA" id="ARBA00004613"/>
    </source>
</evidence>
<reference evidence="6 7" key="1">
    <citation type="submission" date="2015-04" db="EMBL/GenBank/DDBJ databases">
        <authorList>
            <person name="Syromyatnikov M.Y."/>
            <person name="Popov V.N."/>
        </authorList>
    </citation>
    <scope>NUCLEOTIDE SEQUENCE [LARGE SCALE GENOMIC DNA]</scope>
</reference>
<dbReference type="OrthoDB" id="5985519at2759"/>
<name>A0A1J1IEC3_9DIPT</name>
<comment type="subcellular location">
    <subcellularLocation>
        <location evidence="1">Secreted</location>
    </subcellularLocation>
</comment>
<feature type="signal peptide" evidence="4">
    <location>
        <begin position="1"/>
        <end position="22"/>
    </location>
</feature>
<evidence type="ECO:0000256" key="3">
    <source>
        <dbReference type="ARBA" id="ARBA00022729"/>
    </source>
</evidence>
<evidence type="ECO:0000256" key="4">
    <source>
        <dbReference type="SAM" id="SignalP"/>
    </source>
</evidence>
<dbReference type="Gene3D" id="2.170.140.10">
    <property type="entry name" value="Chitin binding domain"/>
    <property type="match status" value="1"/>
</dbReference>
<dbReference type="SUPFAM" id="SSF53300">
    <property type="entry name" value="vWA-like"/>
    <property type="match status" value="1"/>
</dbReference>
<dbReference type="GO" id="GO:0008061">
    <property type="term" value="F:chitin binding"/>
    <property type="evidence" value="ECO:0007669"/>
    <property type="project" value="InterPro"/>
</dbReference>
<evidence type="ECO:0000259" key="5">
    <source>
        <dbReference type="PROSITE" id="PS50940"/>
    </source>
</evidence>
<dbReference type="Gene3D" id="3.40.50.410">
    <property type="entry name" value="von Willebrand factor, type A domain"/>
    <property type="match status" value="1"/>
</dbReference>
<feature type="domain" description="Chitin-binding type-2" evidence="5">
    <location>
        <begin position="504"/>
        <end position="560"/>
    </location>
</feature>